<proteinExistence type="predicted"/>
<dbReference type="InterPro" id="IPR016181">
    <property type="entry name" value="Acyl_CoA_acyltransferase"/>
</dbReference>
<dbReference type="InterPro" id="IPR000182">
    <property type="entry name" value="GNAT_dom"/>
</dbReference>
<name>F4QT47_9CAUL</name>
<dbReference type="PROSITE" id="PS51186">
    <property type="entry name" value="GNAT"/>
    <property type="match status" value="1"/>
</dbReference>
<dbReference type="GO" id="GO:0016747">
    <property type="term" value="F:acyltransferase activity, transferring groups other than amino-acyl groups"/>
    <property type="evidence" value="ECO:0007669"/>
    <property type="project" value="InterPro"/>
</dbReference>
<accession>F4QT47</accession>
<sequence>MNMIRDATEADFEVITAIYAHNVLHGTGTFALEPPSQDEMLASFRTIKGMGLPYILAEEDGRILGYAYASPFRTRPGYKYSIEDSIYLAPDASGRGLGKALLNRLIELCTARGLYSMIAVIGDGENGPSIGVHRACGFAVTGTLPRAGFKFGRWLDVVFMTRDLRPPEDVPDGEGWVG</sequence>
<dbReference type="PANTHER" id="PTHR43072:SF8">
    <property type="entry name" value="ACYLTRANSFERASE FABY-RELATED"/>
    <property type="match status" value="1"/>
</dbReference>
<dbReference type="SUPFAM" id="SSF55729">
    <property type="entry name" value="Acyl-CoA N-acyltransferases (Nat)"/>
    <property type="match status" value="1"/>
</dbReference>
<dbReference type="EMBL" id="GL883080">
    <property type="protein sequence ID" value="EGF89917.1"/>
    <property type="molecule type" value="Genomic_DNA"/>
</dbReference>
<dbReference type="OrthoDB" id="5459937at2"/>
<dbReference type="PANTHER" id="PTHR43072">
    <property type="entry name" value="N-ACETYLTRANSFERASE"/>
    <property type="match status" value="1"/>
</dbReference>
<keyword evidence="2" id="KW-0808">Transferase</keyword>
<keyword evidence="3" id="KW-1185">Reference proteome</keyword>
<dbReference type="CDD" id="cd04301">
    <property type="entry name" value="NAT_SF"/>
    <property type="match status" value="1"/>
</dbReference>
<dbReference type="STRING" id="715226.ABI_43410"/>
<dbReference type="Pfam" id="PF00583">
    <property type="entry name" value="Acetyltransf_1"/>
    <property type="match status" value="1"/>
</dbReference>
<dbReference type="Gene3D" id="3.40.630.30">
    <property type="match status" value="1"/>
</dbReference>
<evidence type="ECO:0000313" key="3">
    <source>
        <dbReference type="Proteomes" id="UP000006512"/>
    </source>
</evidence>
<dbReference type="eggNOG" id="COG1247">
    <property type="taxonomic scope" value="Bacteria"/>
</dbReference>
<organism evidence="2 3">
    <name type="scientific">Asticcacaulis biprosthecium C19</name>
    <dbReference type="NCBI Taxonomy" id="715226"/>
    <lineage>
        <taxon>Bacteria</taxon>
        <taxon>Pseudomonadati</taxon>
        <taxon>Pseudomonadota</taxon>
        <taxon>Alphaproteobacteria</taxon>
        <taxon>Caulobacterales</taxon>
        <taxon>Caulobacteraceae</taxon>
        <taxon>Asticcacaulis</taxon>
    </lineage>
</organism>
<reference evidence="3" key="1">
    <citation type="submission" date="2011-03" db="EMBL/GenBank/DDBJ databases">
        <title>Draft genome sequence of Brevundimonas diminuta.</title>
        <authorList>
            <person name="Brown P.J.B."/>
            <person name="Buechlein A."/>
            <person name="Hemmerich C."/>
            <person name="Brun Y.V."/>
        </authorList>
    </citation>
    <scope>NUCLEOTIDE SEQUENCE [LARGE SCALE GENOMIC DNA]</scope>
    <source>
        <strain evidence="3">C19</strain>
    </source>
</reference>
<evidence type="ECO:0000259" key="1">
    <source>
        <dbReference type="PROSITE" id="PS51186"/>
    </source>
</evidence>
<dbReference type="Proteomes" id="UP000006512">
    <property type="component" value="Unassembled WGS sequence"/>
</dbReference>
<evidence type="ECO:0000313" key="2">
    <source>
        <dbReference type="EMBL" id="EGF89917.1"/>
    </source>
</evidence>
<feature type="domain" description="N-acetyltransferase" evidence="1">
    <location>
        <begin position="2"/>
        <end position="165"/>
    </location>
</feature>
<dbReference type="AlphaFoldDB" id="F4QT47"/>
<dbReference type="HOGENOM" id="CLU_013985_4_2_5"/>
<protein>
    <submittedName>
        <fullName evidence="2">Acetyltransferase GNAT family protein</fullName>
    </submittedName>
</protein>
<gene>
    <name evidence="2" type="ORF">ABI_43410</name>
</gene>